<sequence length="161" mass="18385">KTIIAKLEEAKSRAPHFIPNSIFDEAHEEIYKLMDKDSYARFKKNPEEVKEMTDALFDQCDLNKDGQIELSEYKAWVVQNPESMNFIKELHSESQQATRMIRQSAYFKRLSMTGSPMLSHSAVAKLQEQYGKMDVPEENESDEEESQEENGAVDAAVATSS</sequence>
<dbReference type="InterPro" id="IPR018247">
    <property type="entry name" value="EF_Hand_1_Ca_BS"/>
</dbReference>
<dbReference type="InterPro" id="IPR016137">
    <property type="entry name" value="RGS"/>
</dbReference>
<evidence type="ECO:0000259" key="3">
    <source>
        <dbReference type="PROSITE" id="PS50132"/>
    </source>
</evidence>
<keyword evidence="1" id="KW-0106">Calcium</keyword>
<feature type="domain" description="EF-hand" evidence="4">
    <location>
        <begin position="48"/>
        <end position="83"/>
    </location>
</feature>
<accession>A0ABQ6MCS8</accession>
<proteinExistence type="predicted"/>
<evidence type="ECO:0000313" key="6">
    <source>
        <dbReference type="Proteomes" id="UP001165060"/>
    </source>
</evidence>
<evidence type="ECO:0000313" key="5">
    <source>
        <dbReference type="EMBL" id="GMI23988.1"/>
    </source>
</evidence>
<dbReference type="SUPFAM" id="SSF47473">
    <property type="entry name" value="EF-hand"/>
    <property type="match status" value="1"/>
</dbReference>
<organism evidence="5 6">
    <name type="scientific">Tetraparma gracilis</name>
    <dbReference type="NCBI Taxonomy" id="2962635"/>
    <lineage>
        <taxon>Eukaryota</taxon>
        <taxon>Sar</taxon>
        <taxon>Stramenopiles</taxon>
        <taxon>Ochrophyta</taxon>
        <taxon>Bolidophyceae</taxon>
        <taxon>Parmales</taxon>
        <taxon>Triparmaceae</taxon>
        <taxon>Tetraparma</taxon>
    </lineage>
</organism>
<feature type="compositionally biased region" description="Acidic residues" evidence="2">
    <location>
        <begin position="136"/>
        <end position="148"/>
    </location>
</feature>
<dbReference type="PROSITE" id="PS50132">
    <property type="entry name" value="RGS"/>
    <property type="match status" value="1"/>
</dbReference>
<name>A0ABQ6MCS8_9STRA</name>
<dbReference type="EMBL" id="BRYB01002687">
    <property type="protein sequence ID" value="GMI23988.1"/>
    <property type="molecule type" value="Genomic_DNA"/>
</dbReference>
<evidence type="ECO:0000256" key="2">
    <source>
        <dbReference type="SAM" id="MobiDB-lite"/>
    </source>
</evidence>
<dbReference type="InterPro" id="IPR011992">
    <property type="entry name" value="EF-hand-dom_pair"/>
</dbReference>
<feature type="domain" description="RGS" evidence="3">
    <location>
        <begin position="1"/>
        <end position="45"/>
    </location>
</feature>
<feature type="region of interest" description="Disordered" evidence="2">
    <location>
        <begin position="121"/>
        <end position="161"/>
    </location>
</feature>
<dbReference type="InterPro" id="IPR002048">
    <property type="entry name" value="EF_hand_dom"/>
</dbReference>
<evidence type="ECO:0008006" key="7">
    <source>
        <dbReference type="Google" id="ProtNLM"/>
    </source>
</evidence>
<reference evidence="5 6" key="1">
    <citation type="journal article" date="2023" name="Commun. Biol.">
        <title>Genome analysis of Parmales, the sister group of diatoms, reveals the evolutionary specialization of diatoms from phago-mixotrophs to photoautotrophs.</title>
        <authorList>
            <person name="Ban H."/>
            <person name="Sato S."/>
            <person name="Yoshikawa S."/>
            <person name="Yamada K."/>
            <person name="Nakamura Y."/>
            <person name="Ichinomiya M."/>
            <person name="Sato N."/>
            <person name="Blanc-Mathieu R."/>
            <person name="Endo H."/>
            <person name="Kuwata A."/>
            <person name="Ogata H."/>
        </authorList>
    </citation>
    <scope>NUCLEOTIDE SEQUENCE [LARGE SCALE GENOMIC DNA]</scope>
</reference>
<dbReference type="Gene3D" id="1.10.238.10">
    <property type="entry name" value="EF-hand"/>
    <property type="match status" value="1"/>
</dbReference>
<evidence type="ECO:0000259" key="4">
    <source>
        <dbReference type="PROSITE" id="PS50222"/>
    </source>
</evidence>
<protein>
    <recommendedName>
        <fullName evidence="7">Calmodulin</fullName>
    </recommendedName>
</protein>
<dbReference type="InterPro" id="IPR044926">
    <property type="entry name" value="RGS_subdomain_2"/>
</dbReference>
<dbReference type="PROSITE" id="PS50222">
    <property type="entry name" value="EF_HAND_2"/>
    <property type="match status" value="1"/>
</dbReference>
<dbReference type="PROSITE" id="PS00018">
    <property type="entry name" value="EF_HAND_1"/>
    <property type="match status" value="1"/>
</dbReference>
<gene>
    <name evidence="5" type="ORF">TeGR_g356</name>
</gene>
<feature type="non-terminal residue" evidence="5">
    <location>
        <position position="1"/>
    </location>
</feature>
<keyword evidence="6" id="KW-1185">Reference proteome</keyword>
<comment type="caution">
    <text evidence="5">The sequence shown here is derived from an EMBL/GenBank/DDBJ whole genome shotgun (WGS) entry which is preliminary data.</text>
</comment>
<dbReference type="Gene3D" id="1.10.167.10">
    <property type="entry name" value="Regulator of G-protein Signalling 4, domain 2"/>
    <property type="match status" value="1"/>
</dbReference>
<evidence type="ECO:0000256" key="1">
    <source>
        <dbReference type="ARBA" id="ARBA00022837"/>
    </source>
</evidence>
<dbReference type="Proteomes" id="UP001165060">
    <property type="component" value="Unassembled WGS sequence"/>
</dbReference>